<dbReference type="PROSITE" id="PS00141">
    <property type="entry name" value="ASP_PROTEASE"/>
    <property type="match status" value="1"/>
</dbReference>
<keyword evidence="5" id="KW-0732">Signal</keyword>
<evidence type="ECO:0000313" key="8">
    <source>
        <dbReference type="Proteomes" id="UP000054007"/>
    </source>
</evidence>
<feature type="active site" evidence="3">
    <location>
        <position position="282"/>
    </location>
</feature>
<comment type="similarity">
    <text evidence="1 4">Belongs to the peptidase A1 family.</text>
</comment>
<dbReference type="GO" id="GO:0006508">
    <property type="term" value="P:proteolysis"/>
    <property type="evidence" value="ECO:0007669"/>
    <property type="project" value="UniProtKB-KW"/>
</dbReference>
<keyword evidence="4" id="KW-0378">Hydrolase</keyword>
<dbReference type="SUPFAM" id="SSF50630">
    <property type="entry name" value="Acid proteases"/>
    <property type="match status" value="1"/>
</dbReference>
<evidence type="ECO:0000313" key="7">
    <source>
        <dbReference type="EMBL" id="KIY62841.1"/>
    </source>
</evidence>
<dbReference type="CDD" id="cd05471">
    <property type="entry name" value="pepsin_like"/>
    <property type="match status" value="1"/>
</dbReference>
<keyword evidence="4 7" id="KW-0645">Protease</keyword>
<evidence type="ECO:0000259" key="6">
    <source>
        <dbReference type="PROSITE" id="PS51767"/>
    </source>
</evidence>
<gene>
    <name evidence="7" type="ORF">CYLTODRAFT_494363</name>
</gene>
<dbReference type="PANTHER" id="PTHR47966">
    <property type="entry name" value="BETA-SITE APP-CLEAVING ENZYME, ISOFORM A-RELATED"/>
    <property type="match status" value="1"/>
</dbReference>
<evidence type="ECO:0000256" key="1">
    <source>
        <dbReference type="ARBA" id="ARBA00007447"/>
    </source>
</evidence>
<evidence type="ECO:0000256" key="3">
    <source>
        <dbReference type="PIRSR" id="PIRSR601461-1"/>
    </source>
</evidence>
<dbReference type="PRINTS" id="PR00792">
    <property type="entry name" value="PEPSIN"/>
</dbReference>
<dbReference type="GO" id="GO:0004190">
    <property type="term" value="F:aspartic-type endopeptidase activity"/>
    <property type="evidence" value="ECO:0007669"/>
    <property type="project" value="UniProtKB-KW"/>
</dbReference>
<dbReference type="PROSITE" id="PS51767">
    <property type="entry name" value="PEPTIDASE_A1"/>
    <property type="match status" value="1"/>
</dbReference>
<dbReference type="AlphaFoldDB" id="A0A0D7B000"/>
<dbReference type="Pfam" id="PF00026">
    <property type="entry name" value="Asp"/>
    <property type="match status" value="1"/>
</dbReference>
<dbReference type="InterPro" id="IPR021109">
    <property type="entry name" value="Peptidase_aspartic_dom_sf"/>
</dbReference>
<dbReference type="Proteomes" id="UP000054007">
    <property type="component" value="Unassembled WGS sequence"/>
</dbReference>
<feature type="active site" evidence="3">
    <location>
        <position position="105"/>
    </location>
</feature>
<feature type="chain" id="PRO_5002316807" evidence="5">
    <location>
        <begin position="20"/>
        <end position="410"/>
    </location>
</feature>
<organism evidence="7 8">
    <name type="scientific">Cylindrobasidium torrendii FP15055 ss-10</name>
    <dbReference type="NCBI Taxonomy" id="1314674"/>
    <lineage>
        <taxon>Eukaryota</taxon>
        <taxon>Fungi</taxon>
        <taxon>Dikarya</taxon>
        <taxon>Basidiomycota</taxon>
        <taxon>Agaricomycotina</taxon>
        <taxon>Agaricomycetes</taxon>
        <taxon>Agaricomycetidae</taxon>
        <taxon>Agaricales</taxon>
        <taxon>Marasmiineae</taxon>
        <taxon>Physalacriaceae</taxon>
        <taxon>Cylindrobasidium</taxon>
    </lineage>
</organism>
<dbReference type="InterPro" id="IPR034164">
    <property type="entry name" value="Pepsin-like_dom"/>
</dbReference>
<dbReference type="InterPro" id="IPR033121">
    <property type="entry name" value="PEPTIDASE_A1"/>
</dbReference>
<dbReference type="EMBL" id="KN880743">
    <property type="protein sequence ID" value="KIY62841.1"/>
    <property type="molecule type" value="Genomic_DNA"/>
</dbReference>
<dbReference type="OrthoDB" id="660550at2759"/>
<dbReference type="Gene3D" id="2.40.70.10">
    <property type="entry name" value="Acid Proteases"/>
    <property type="match status" value="2"/>
</dbReference>
<dbReference type="PANTHER" id="PTHR47966:SF51">
    <property type="entry name" value="BETA-SITE APP-CLEAVING ENZYME, ISOFORM A-RELATED"/>
    <property type="match status" value="1"/>
</dbReference>
<reference evidence="7 8" key="1">
    <citation type="journal article" date="2015" name="Fungal Genet. Biol.">
        <title>Evolution of novel wood decay mechanisms in Agaricales revealed by the genome sequences of Fistulina hepatica and Cylindrobasidium torrendii.</title>
        <authorList>
            <person name="Floudas D."/>
            <person name="Held B.W."/>
            <person name="Riley R."/>
            <person name="Nagy L.G."/>
            <person name="Koehler G."/>
            <person name="Ransdell A.S."/>
            <person name="Younus H."/>
            <person name="Chow J."/>
            <person name="Chiniquy J."/>
            <person name="Lipzen A."/>
            <person name="Tritt A."/>
            <person name="Sun H."/>
            <person name="Haridas S."/>
            <person name="LaButti K."/>
            <person name="Ohm R.A."/>
            <person name="Kues U."/>
            <person name="Blanchette R.A."/>
            <person name="Grigoriev I.V."/>
            <person name="Minto R.E."/>
            <person name="Hibbett D.S."/>
        </authorList>
    </citation>
    <scope>NUCLEOTIDE SEQUENCE [LARGE SCALE GENOMIC DNA]</scope>
    <source>
        <strain evidence="7 8">FP15055 ss-10</strain>
    </source>
</reference>
<accession>A0A0D7B000</accession>
<name>A0A0D7B000_9AGAR</name>
<sequence length="410" mass="43392">MKFSTAVVFAAAAFSVVVAPPPPSKPAPKFPMVRLAKRFELPGDGKTKLPDLDRARAAVHLGLDLHLGIKRDGKTSSTLATNAATIYTASVGVGSPATEYNLIIDTGSANTWIGAGQPYQQTSTSRDTGETVQVAYGSGFFSGEEYIDQVTIADNLVIDKQSIGVADKSAGIYNADGILGIGPAILTTGSTPSHREIPTVTDNLAASGAISNNAVGIFFAPTTEADTTGVLTWGGADPAYYTSKPRYVPVTRTRPASAYWGIDQSIMYHNQTLMPLSAGIVDTGSTLLLLATDIFKAYKSATGGQEDAATGLLKITNEQYAGLSNLDFVIGDNTFSLTPNAQIWPRYLNTALGGDANAIYLIAADMGAPSGRGMDFINGYTFLERFYTIYDTTNSRVGFAETEYTYSEAN</sequence>
<dbReference type="STRING" id="1314674.A0A0D7B000"/>
<evidence type="ECO:0000256" key="4">
    <source>
        <dbReference type="RuleBase" id="RU000454"/>
    </source>
</evidence>
<protein>
    <submittedName>
        <fullName evidence="7">Acid protease</fullName>
    </submittedName>
</protein>
<feature type="signal peptide" evidence="5">
    <location>
        <begin position="1"/>
        <end position="19"/>
    </location>
</feature>
<keyword evidence="8" id="KW-1185">Reference proteome</keyword>
<feature type="domain" description="Peptidase A1" evidence="6">
    <location>
        <begin position="87"/>
        <end position="400"/>
    </location>
</feature>
<evidence type="ECO:0000256" key="2">
    <source>
        <dbReference type="ARBA" id="ARBA00022750"/>
    </source>
</evidence>
<proteinExistence type="inferred from homology"/>
<dbReference type="InterPro" id="IPR001969">
    <property type="entry name" value="Aspartic_peptidase_AS"/>
</dbReference>
<keyword evidence="2 4" id="KW-0064">Aspartyl protease</keyword>
<evidence type="ECO:0000256" key="5">
    <source>
        <dbReference type="SAM" id="SignalP"/>
    </source>
</evidence>
<dbReference type="InterPro" id="IPR001461">
    <property type="entry name" value="Aspartic_peptidase_A1"/>
</dbReference>